<dbReference type="PANTHER" id="PTHR46687:SF1">
    <property type="entry name" value="PROTEIN DISPATCHED HOMOLOG 3"/>
    <property type="match status" value="1"/>
</dbReference>
<organism evidence="4 5">
    <name type="scientific">Lingula anatina</name>
    <name type="common">Brachiopod</name>
    <name type="synonym">Lingula unguis</name>
    <dbReference type="NCBI Taxonomy" id="7574"/>
    <lineage>
        <taxon>Eukaryota</taxon>
        <taxon>Metazoa</taxon>
        <taxon>Spiralia</taxon>
        <taxon>Lophotrochozoa</taxon>
        <taxon>Brachiopoda</taxon>
        <taxon>Linguliformea</taxon>
        <taxon>Lingulata</taxon>
        <taxon>Lingulida</taxon>
        <taxon>Linguloidea</taxon>
        <taxon>Lingulidae</taxon>
        <taxon>Lingula</taxon>
    </lineage>
</organism>
<feature type="transmembrane region" description="Helical" evidence="2">
    <location>
        <begin position="492"/>
        <end position="509"/>
    </location>
</feature>
<feature type="region of interest" description="Disordered" evidence="1">
    <location>
        <begin position="683"/>
        <end position="702"/>
    </location>
</feature>
<feature type="transmembrane region" description="Helical" evidence="2">
    <location>
        <begin position="1189"/>
        <end position="1207"/>
    </location>
</feature>
<feature type="compositionally biased region" description="Polar residues" evidence="1">
    <location>
        <begin position="844"/>
        <end position="860"/>
    </location>
</feature>
<keyword evidence="2" id="KW-0472">Membrane</keyword>
<feature type="transmembrane region" description="Helical" evidence="2">
    <location>
        <begin position="619"/>
        <end position="646"/>
    </location>
</feature>
<dbReference type="InterPro" id="IPR042480">
    <property type="entry name" value="DISP3"/>
</dbReference>
<protein>
    <submittedName>
        <fullName evidence="5">Protein dispatched homolog 3 isoform X1</fullName>
    </submittedName>
</protein>
<dbReference type="SUPFAM" id="SSF82866">
    <property type="entry name" value="Multidrug efflux transporter AcrB transmembrane domain"/>
    <property type="match status" value="2"/>
</dbReference>
<evidence type="ECO:0000256" key="1">
    <source>
        <dbReference type="SAM" id="MobiDB-lite"/>
    </source>
</evidence>
<dbReference type="STRING" id="7574.A0A1S3HSK4"/>
<name>A0A1S3HSK4_LINAN</name>
<reference evidence="5" key="1">
    <citation type="submission" date="2025-08" db="UniProtKB">
        <authorList>
            <consortium name="RefSeq"/>
        </authorList>
    </citation>
    <scope>IDENTIFICATION</scope>
    <source>
        <tissue evidence="5">Gonads</tissue>
    </source>
</reference>
<sequence>MTSVQSGDYTLLSQYDTGNELLPLEDGYLDDLDSSGEGHGSESPELSGHRSSEELSLGSTDGNQQPQSQFYFSLSQSVCYTKFCTVSRKLAVFLLTNVIVSVFTILLGLSLTGGLLYYTIFVHQPKLVIDKSLNSFNIPNHEVSIRADGLRTAIEDMYSKSRRRRDLQSGGKTQLNQAGMLDEMLSRKRRNAQKFSDMTLSDGGTKLHHSRHVDFFLDYYIQGKTSRNNHVLKTRNVSRKKRKSPGEIFYEKHFEPHLKREQRSAEGGTFLGRVLNRIRRHTSGTGSQVVNSYEQVHLTWRMMLVYIAKGGDENIFSKDRIETVHKIEKDIMSNSKFTDFCWRYINQLKQDPALAQIQGCMPPNSLMTYFYPSVTPNGDVHYDGLGNNIIENVTDGLKRAMSKETFYWFVDETMNHTNMKSRYLRTEVYFGTPLKGYASHMDRRPEQNAKFKEFVVTYVNKLDRSSTSKVQVLYGGNEIFDYEVDQTFKNDMFLAISSACAIFIMMLVLTSFSVWLSFIGLLSVVMCFPMALFFYHVVFGIEALGILNGAASFLIIGIGCDDVFVFINTFRQAHHMKDVGTRFIHTVTTAGLATFFTSFTTAAAFAANVPSSIPALHEFGLFMCLIVACCWVVVMIMLPPALNIWYRFFSKCERLMCICCGQTCKGHSSVQLPTDVQHFLSGDQTSTAGSQSEDSSNDVPLLQLDDGELTPVRPAENDEDDDEDDDMLLMLEEELHQSLIEEGRTAEGCGLTVRIQAILYHYVAVPVIHARFFVIGGFLIMLAVSIGLITQLTPATKPPQLFKENTNLQQLLDLKANLSADGISCVTCSGIFKEQTDQIHKAPTYTTPQTHHNPAMNPTTARPALPPGGATPAHQDTPVTRAQPIIPYKSTPKPKTTPSRKFKTTTGSSTSAVKTTTATPTTTTTTTTTTSTTATSTTRPPTSTSMVIRRATTAYPILPVRPSHATEASVEDLDPCANGKCAKAASRPVLESSATVYVVFGIRGLERTGASAEHVLSSKDTPIYDEDFAAAFNMTGGIDHIDTAALRDLCKICHLVANNSELVKPGSAQCLPSGFNHNKATRVLRSGLQLFPECANLPGTKYVNNKAVPQHAFAKLNSSGLFWIAFAFESTTAKGQSYYGAYKQYEKWEKFINHIKTSVLPKDSPLKNMYQTSEFWTKVFMERVAVGSAIYGLVLSMLICIAAVAVFTGHVLLLLIICLTISGVILLVVSVFYLSGWELGAVEAVSLSILVGSSVDYCVHLVEGYLLAGIHPPHNIRENTKSLRQWRAKVAVSHIGSSIFSSAVTTIVAAIPLTQTTIQPFAKFGEIVAINTSVAILYTFTACTAFLSLFGPAKFKRNAKSSLLSFVCTGISIGAIVLVAYLVDRFGGVTIPGPSGKSLFT</sequence>
<dbReference type="RefSeq" id="XP_013388039.1">
    <property type="nucleotide sequence ID" value="XM_013532585.1"/>
</dbReference>
<dbReference type="PANTHER" id="PTHR46687">
    <property type="entry name" value="PROTEIN DISPATCHED HOMOLOG 3"/>
    <property type="match status" value="1"/>
</dbReference>
<feature type="transmembrane region" description="Helical" evidence="2">
    <location>
        <begin position="1212"/>
        <end position="1235"/>
    </location>
</feature>
<feature type="transmembrane region" description="Helical" evidence="2">
    <location>
        <begin position="583"/>
        <end position="607"/>
    </location>
</feature>
<dbReference type="OrthoDB" id="429851at2759"/>
<gene>
    <name evidence="5" type="primary">LOC106157086</name>
</gene>
<feature type="transmembrane region" description="Helical" evidence="2">
    <location>
        <begin position="550"/>
        <end position="571"/>
    </location>
</feature>
<feature type="compositionally biased region" description="Low complexity" evidence="1">
    <location>
        <begin position="884"/>
        <end position="897"/>
    </location>
</feature>
<feature type="compositionally biased region" description="Low complexity" evidence="1">
    <location>
        <begin position="904"/>
        <end position="944"/>
    </location>
</feature>
<dbReference type="PROSITE" id="PS50156">
    <property type="entry name" value="SSD"/>
    <property type="match status" value="1"/>
</dbReference>
<dbReference type="InterPro" id="IPR053958">
    <property type="entry name" value="HMGCR/SNAP/NPC1-like_SSD"/>
</dbReference>
<feature type="compositionally biased region" description="Basic and acidic residues" evidence="1">
    <location>
        <begin position="39"/>
        <end position="53"/>
    </location>
</feature>
<dbReference type="Proteomes" id="UP000085678">
    <property type="component" value="Unplaced"/>
</dbReference>
<evidence type="ECO:0000313" key="4">
    <source>
        <dbReference type="Proteomes" id="UP000085678"/>
    </source>
</evidence>
<dbReference type="InterPro" id="IPR000731">
    <property type="entry name" value="SSD"/>
</dbReference>
<feature type="transmembrane region" description="Helical" evidence="2">
    <location>
        <begin position="516"/>
        <end position="538"/>
    </location>
</feature>
<dbReference type="Pfam" id="PF12349">
    <property type="entry name" value="Sterol-sensing"/>
    <property type="match status" value="1"/>
</dbReference>
<feature type="region of interest" description="Disordered" evidence="1">
    <location>
        <begin position="844"/>
        <end position="944"/>
    </location>
</feature>
<keyword evidence="2" id="KW-0812">Transmembrane</keyword>
<keyword evidence="2" id="KW-1133">Transmembrane helix</keyword>
<dbReference type="GeneID" id="106157086"/>
<dbReference type="GO" id="GO:0005737">
    <property type="term" value="C:cytoplasm"/>
    <property type="evidence" value="ECO:0007669"/>
    <property type="project" value="TreeGrafter"/>
</dbReference>
<feature type="transmembrane region" description="Helical" evidence="2">
    <location>
        <begin position="1363"/>
        <end position="1383"/>
    </location>
</feature>
<keyword evidence="4" id="KW-1185">Reference proteome</keyword>
<feature type="region of interest" description="Disordered" evidence="1">
    <location>
        <begin position="22"/>
        <end position="62"/>
    </location>
</feature>
<accession>A0A1S3HSK4</accession>
<feature type="transmembrane region" description="Helical" evidence="2">
    <location>
        <begin position="772"/>
        <end position="792"/>
    </location>
</feature>
<proteinExistence type="predicted"/>
<feature type="transmembrane region" description="Helical" evidence="2">
    <location>
        <begin position="1291"/>
        <end position="1315"/>
    </location>
</feature>
<feature type="compositionally biased region" description="Polar residues" evidence="1">
    <location>
        <begin position="683"/>
        <end position="698"/>
    </location>
</feature>
<dbReference type="KEGG" id="lak:106157086"/>
<dbReference type="Gene3D" id="1.20.1640.10">
    <property type="entry name" value="Multidrug efflux transporter AcrB transmembrane domain"/>
    <property type="match status" value="2"/>
</dbReference>
<feature type="transmembrane region" description="Helical" evidence="2">
    <location>
        <begin position="1247"/>
        <end position="1270"/>
    </location>
</feature>
<evidence type="ECO:0000313" key="5">
    <source>
        <dbReference type="RefSeq" id="XP_013388039.1"/>
    </source>
</evidence>
<feature type="domain" description="SSD" evidence="3">
    <location>
        <begin position="515"/>
        <end position="644"/>
    </location>
</feature>
<feature type="transmembrane region" description="Helical" evidence="2">
    <location>
        <begin position="90"/>
        <end position="118"/>
    </location>
</feature>
<evidence type="ECO:0000259" key="3">
    <source>
        <dbReference type="PROSITE" id="PS50156"/>
    </source>
</evidence>
<evidence type="ECO:0000256" key="2">
    <source>
        <dbReference type="SAM" id="Phobius"/>
    </source>
</evidence>
<dbReference type="InParanoid" id="A0A1S3HSK4"/>
<feature type="transmembrane region" description="Helical" evidence="2">
    <location>
        <begin position="1327"/>
        <end position="1351"/>
    </location>
</feature>